<comment type="pathway">
    <text evidence="1">Amino-acid degradation; L-proline degradation into L-glutamate; L-glutamate from L-proline: step 2/2.</text>
</comment>
<feature type="domain" description="Aldehyde dehydrogenase" evidence="6">
    <location>
        <begin position="2"/>
        <end position="273"/>
    </location>
</feature>
<comment type="caution">
    <text evidence="7">The sequence shown here is derived from an EMBL/GenBank/DDBJ whole genome shotgun (WGS) entry which is preliminary data.</text>
</comment>
<evidence type="ECO:0000256" key="4">
    <source>
        <dbReference type="ARBA" id="ARBA00023027"/>
    </source>
</evidence>
<name>X0UFA1_9ZZZZ</name>
<dbReference type="Pfam" id="PF00171">
    <property type="entry name" value="Aldedh"/>
    <property type="match status" value="1"/>
</dbReference>
<dbReference type="InterPro" id="IPR016160">
    <property type="entry name" value="Ald_DH_CS_CYS"/>
</dbReference>
<proteinExistence type="predicted"/>
<feature type="non-terminal residue" evidence="7">
    <location>
        <position position="1"/>
    </location>
</feature>
<dbReference type="Gene3D" id="3.40.309.10">
    <property type="entry name" value="Aldehyde Dehydrogenase, Chain A, domain 2"/>
    <property type="match status" value="1"/>
</dbReference>
<dbReference type="InterPro" id="IPR029510">
    <property type="entry name" value="Ald_DH_CS_GLU"/>
</dbReference>
<dbReference type="AlphaFoldDB" id="X0UFA1"/>
<dbReference type="GO" id="GO:0003842">
    <property type="term" value="F:L-glutamate gamma-semialdehyde dehydrogenase activity"/>
    <property type="evidence" value="ECO:0007669"/>
    <property type="project" value="UniProtKB-EC"/>
</dbReference>
<dbReference type="GO" id="GO:0010133">
    <property type="term" value="P:L-proline catabolic process to L-glutamate"/>
    <property type="evidence" value="ECO:0007669"/>
    <property type="project" value="TreeGrafter"/>
</dbReference>
<evidence type="ECO:0000256" key="2">
    <source>
        <dbReference type="ARBA" id="ARBA00012884"/>
    </source>
</evidence>
<dbReference type="InterPro" id="IPR050485">
    <property type="entry name" value="Proline_metab_enzyme"/>
</dbReference>
<dbReference type="Gene3D" id="3.40.605.10">
    <property type="entry name" value="Aldehyde Dehydrogenase, Chain A, domain 1"/>
    <property type="match status" value="1"/>
</dbReference>
<accession>X0UFA1</accession>
<dbReference type="PANTHER" id="PTHR42862:SF1">
    <property type="entry name" value="DELTA-1-PYRROLINE-5-CARBOXYLATE DEHYDROGENASE 2, ISOFORM A-RELATED"/>
    <property type="match status" value="1"/>
</dbReference>
<reference evidence="7" key="1">
    <citation type="journal article" date="2014" name="Front. Microbiol.">
        <title>High frequency of phylogenetically diverse reductive dehalogenase-homologous genes in deep subseafloor sedimentary metagenomes.</title>
        <authorList>
            <person name="Kawai M."/>
            <person name="Futagami T."/>
            <person name="Toyoda A."/>
            <person name="Takaki Y."/>
            <person name="Nishi S."/>
            <person name="Hori S."/>
            <person name="Arai W."/>
            <person name="Tsubouchi T."/>
            <person name="Morono Y."/>
            <person name="Uchiyama I."/>
            <person name="Ito T."/>
            <person name="Fujiyama A."/>
            <person name="Inagaki F."/>
            <person name="Takami H."/>
        </authorList>
    </citation>
    <scope>NUCLEOTIDE SEQUENCE</scope>
    <source>
        <strain evidence="7">Expedition CK06-06</strain>
    </source>
</reference>
<feature type="non-terminal residue" evidence="7">
    <location>
        <position position="278"/>
    </location>
</feature>
<dbReference type="PROSITE" id="PS00070">
    <property type="entry name" value="ALDEHYDE_DEHYDR_CYS"/>
    <property type="match status" value="1"/>
</dbReference>
<dbReference type="GO" id="GO:0009898">
    <property type="term" value="C:cytoplasmic side of plasma membrane"/>
    <property type="evidence" value="ECO:0007669"/>
    <property type="project" value="TreeGrafter"/>
</dbReference>
<evidence type="ECO:0000259" key="6">
    <source>
        <dbReference type="Pfam" id="PF00171"/>
    </source>
</evidence>
<dbReference type="InterPro" id="IPR016163">
    <property type="entry name" value="Ald_DH_C"/>
</dbReference>
<evidence type="ECO:0000313" key="7">
    <source>
        <dbReference type="EMBL" id="GAF97956.1"/>
    </source>
</evidence>
<dbReference type="InterPro" id="IPR015590">
    <property type="entry name" value="Aldehyde_DH_dom"/>
</dbReference>
<keyword evidence="4" id="KW-0520">NAD</keyword>
<dbReference type="InterPro" id="IPR016162">
    <property type="entry name" value="Ald_DH_N"/>
</dbReference>
<gene>
    <name evidence="7" type="ORF">S01H1_28550</name>
</gene>
<dbReference type="InterPro" id="IPR016161">
    <property type="entry name" value="Ald_DH/histidinol_DH"/>
</dbReference>
<evidence type="ECO:0000256" key="3">
    <source>
        <dbReference type="ARBA" id="ARBA00023002"/>
    </source>
</evidence>
<protein>
    <recommendedName>
        <fullName evidence="2">L-glutamate gamma-semialdehyde dehydrogenase</fullName>
        <ecNumber evidence="2">1.2.1.88</ecNumber>
    </recommendedName>
</protein>
<keyword evidence="3" id="KW-0560">Oxidoreductase</keyword>
<dbReference type="PANTHER" id="PTHR42862">
    <property type="entry name" value="DELTA-1-PYRROLINE-5-CARBOXYLATE DEHYDROGENASE 1, ISOFORM A-RELATED"/>
    <property type="match status" value="1"/>
</dbReference>
<comment type="catalytic activity">
    <reaction evidence="5">
        <text>L-glutamate 5-semialdehyde + NAD(+) + H2O = L-glutamate + NADH + 2 H(+)</text>
        <dbReference type="Rhea" id="RHEA:30235"/>
        <dbReference type="ChEBI" id="CHEBI:15377"/>
        <dbReference type="ChEBI" id="CHEBI:15378"/>
        <dbReference type="ChEBI" id="CHEBI:29985"/>
        <dbReference type="ChEBI" id="CHEBI:57540"/>
        <dbReference type="ChEBI" id="CHEBI:57945"/>
        <dbReference type="ChEBI" id="CHEBI:58066"/>
        <dbReference type="EC" id="1.2.1.88"/>
    </reaction>
</comment>
<dbReference type="PROSITE" id="PS00687">
    <property type="entry name" value="ALDEHYDE_DEHYDR_GLU"/>
    <property type="match status" value="1"/>
</dbReference>
<evidence type="ECO:0000256" key="5">
    <source>
        <dbReference type="ARBA" id="ARBA00048142"/>
    </source>
</evidence>
<organism evidence="7">
    <name type="scientific">marine sediment metagenome</name>
    <dbReference type="NCBI Taxonomy" id="412755"/>
    <lineage>
        <taxon>unclassified sequences</taxon>
        <taxon>metagenomes</taxon>
        <taxon>ecological metagenomes</taxon>
    </lineage>
</organism>
<sequence length="278" mass="29450">AIEVLEEAKPWWEADGDLDEAIDHLEYYAREALALASPKELLSLPGEYNDYRYQPRGVAAIISPWNFPLAIPCGMTTAALVAGNTVILKPAGPAPLIAARLVDILRRAGAPPGVAQFLPGPGGAVGATLVEHPDVDLIAFTGSREVGLWIVEKAGQTNEGQRGVKKVIAEMGGKNAIIVDDDVDLDQAVLGIVKSAFSYAGQKCSACSRVIALDAIYDRLVSRVVEATRSLRVGPAEDPATFVPPVITAEAKAGIERYIEIGRGEASLLFQGEAPRDG</sequence>
<dbReference type="EMBL" id="BARS01017457">
    <property type="protein sequence ID" value="GAF97956.1"/>
    <property type="molecule type" value="Genomic_DNA"/>
</dbReference>
<dbReference type="SUPFAM" id="SSF53720">
    <property type="entry name" value="ALDH-like"/>
    <property type="match status" value="1"/>
</dbReference>
<dbReference type="EC" id="1.2.1.88" evidence="2"/>
<evidence type="ECO:0000256" key="1">
    <source>
        <dbReference type="ARBA" id="ARBA00004786"/>
    </source>
</evidence>